<dbReference type="Gene3D" id="1.20.1290.10">
    <property type="entry name" value="AhpD-like"/>
    <property type="match status" value="1"/>
</dbReference>
<dbReference type="PANTHER" id="PTHR34846:SF11">
    <property type="entry name" value="4-CARBOXYMUCONOLACTONE DECARBOXYLASE FAMILY PROTEIN (AFU_ORTHOLOGUE AFUA_6G11590)"/>
    <property type="match status" value="1"/>
</dbReference>
<name>A0A4R6MGZ2_9GAMM</name>
<proteinExistence type="predicted"/>
<dbReference type="OrthoDB" id="5987308at2"/>
<protein>
    <submittedName>
        <fullName evidence="1">4-carboxymuconolactone decarboxylase</fullName>
    </submittedName>
</protein>
<dbReference type="Proteomes" id="UP000294656">
    <property type="component" value="Unassembled WGS sequence"/>
</dbReference>
<dbReference type="AlphaFoldDB" id="A0A4R6MGZ2"/>
<evidence type="ECO:0000313" key="2">
    <source>
        <dbReference type="Proteomes" id="UP000294656"/>
    </source>
</evidence>
<accession>A0A4R6MGZ2</accession>
<dbReference type="SUPFAM" id="SSF69118">
    <property type="entry name" value="AhpD-like"/>
    <property type="match status" value="1"/>
</dbReference>
<keyword evidence="2" id="KW-1185">Reference proteome</keyword>
<comment type="caution">
    <text evidence="1">The sequence shown here is derived from an EMBL/GenBank/DDBJ whole genome shotgun (WGS) entry which is preliminary data.</text>
</comment>
<evidence type="ECO:0000313" key="1">
    <source>
        <dbReference type="EMBL" id="TDP01199.1"/>
    </source>
</evidence>
<reference evidence="1 2" key="1">
    <citation type="submission" date="2019-03" db="EMBL/GenBank/DDBJ databases">
        <title>Genomic Encyclopedia of Type Strains, Phase III (KMG-III): the genomes of soil and plant-associated and newly described type strains.</title>
        <authorList>
            <person name="Whitman W."/>
        </authorList>
    </citation>
    <scope>NUCLEOTIDE SEQUENCE [LARGE SCALE GENOMIC DNA]</scope>
    <source>
        <strain evidence="1 2">CECT 7378</strain>
    </source>
</reference>
<dbReference type="InterPro" id="IPR029032">
    <property type="entry name" value="AhpD-like"/>
</dbReference>
<sequence>MGRISLPTREVMSAAQKVVYDSVVAGPRGVVVGPLRAAIHNPDLADRWQKLGKVLRYETSLPLSLNELAIVLTARRWNAQVEWSIHAKEAEKAGLSTDVIEAIRTGSKPDFTNDTSGEEVYCYAREILMNGTSQLETYKAIVARWGEKGVVELTAVIGYYSMVAMTLNTHEIPMPEGLENQLDVPDSGLYPIPELA</sequence>
<gene>
    <name evidence="1" type="ORF">DFP79_0100</name>
</gene>
<organism evidence="1 2">
    <name type="scientific">Marinomonas balearica</name>
    <dbReference type="NCBI Taxonomy" id="491947"/>
    <lineage>
        <taxon>Bacteria</taxon>
        <taxon>Pseudomonadati</taxon>
        <taxon>Pseudomonadota</taxon>
        <taxon>Gammaproteobacteria</taxon>
        <taxon>Oceanospirillales</taxon>
        <taxon>Oceanospirillaceae</taxon>
        <taxon>Marinomonas</taxon>
    </lineage>
</organism>
<dbReference type="RefSeq" id="WP_133501917.1">
    <property type="nucleotide sequence ID" value="NZ_SNXC01000002.1"/>
</dbReference>
<dbReference type="PANTHER" id="PTHR34846">
    <property type="entry name" value="4-CARBOXYMUCONOLACTONE DECARBOXYLASE FAMILY PROTEIN (AFU_ORTHOLOGUE AFUA_6G11590)"/>
    <property type="match status" value="1"/>
</dbReference>
<dbReference type="EMBL" id="SNXC01000002">
    <property type="protein sequence ID" value="TDP01199.1"/>
    <property type="molecule type" value="Genomic_DNA"/>
</dbReference>